<accession>A0A8J2BKW8</accession>
<proteinExistence type="predicted"/>
<name>A0A8J2BKW8_9BACT</name>
<dbReference type="RefSeq" id="WP_174583027.1">
    <property type="nucleotide sequence ID" value="NZ_CAJNOB010000009.1"/>
</dbReference>
<protein>
    <submittedName>
        <fullName evidence="1">Uncharacterized protein</fullName>
    </submittedName>
</protein>
<dbReference type="AlphaFoldDB" id="A0A8J2BKW8"/>
<organism evidence="1 2">
    <name type="scientific">Candidatus Methylacidithermus pantelleriae</name>
    <dbReference type="NCBI Taxonomy" id="2744239"/>
    <lineage>
        <taxon>Bacteria</taxon>
        <taxon>Pseudomonadati</taxon>
        <taxon>Verrucomicrobiota</taxon>
        <taxon>Methylacidiphilae</taxon>
        <taxon>Methylacidiphilales</taxon>
        <taxon>Methylacidiphilaceae</taxon>
        <taxon>Candidatus Methylacidithermus</taxon>
    </lineage>
</organism>
<sequence>MKQSSRQSFVSHMREELVRVGMSGGLRISKRPREETFLAGFPWVRLDPPSPDEPSLWIRKDVYHQMLQETLEELLARARACFGPSIPPELLQVLLPSLKKELYRKVVAEVRETGSTKDPPSKETFSFYRARLLQGVLSHIEQKRLKASQRLQEIWREIVGDFLARESLLVRVDPEKQVAYIRCADGHIGFEISRRSELAQHLSKRLGVPIRKLRSVW</sequence>
<reference evidence="1" key="1">
    <citation type="submission" date="2021-02" db="EMBL/GenBank/DDBJ databases">
        <authorList>
            <person name="Cremers G."/>
            <person name="Picone N."/>
        </authorList>
    </citation>
    <scope>NUCLEOTIDE SEQUENCE</scope>
    <source>
        <strain evidence="1">PQ17</strain>
    </source>
</reference>
<gene>
    <name evidence="1" type="ORF">MPNT_170021</name>
</gene>
<evidence type="ECO:0000313" key="1">
    <source>
        <dbReference type="EMBL" id="CAF0694646.1"/>
    </source>
</evidence>
<evidence type="ECO:0000313" key="2">
    <source>
        <dbReference type="Proteomes" id="UP000663859"/>
    </source>
</evidence>
<comment type="caution">
    <text evidence="1">The sequence shown here is derived from an EMBL/GenBank/DDBJ whole genome shotgun (WGS) entry which is preliminary data.</text>
</comment>
<keyword evidence="2" id="KW-1185">Reference proteome</keyword>
<dbReference type="Proteomes" id="UP000663859">
    <property type="component" value="Unassembled WGS sequence"/>
</dbReference>
<dbReference type="EMBL" id="CAJNOB010000009">
    <property type="protein sequence ID" value="CAF0694646.1"/>
    <property type="molecule type" value="Genomic_DNA"/>
</dbReference>